<dbReference type="GO" id="GO:0004385">
    <property type="term" value="F:GMP kinase activity"/>
    <property type="evidence" value="ECO:0007669"/>
    <property type="project" value="UniProtKB-EC"/>
</dbReference>
<dbReference type="PROSITE" id="PS00856">
    <property type="entry name" value="GUANYLATE_KINASE_1"/>
    <property type="match status" value="1"/>
</dbReference>
<protein>
    <recommendedName>
        <fullName evidence="2">guanylate kinase</fullName>
        <ecNumber evidence="2">2.7.4.8</ecNumber>
    </recommendedName>
</protein>
<dbReference type="Gene3D" id="3.40.50.300">
    <property type="entry name" value="P-loop containing nucleotide triphosphate hydrolases"/>
    <property type="match status" value="1"/>
</dbReference>
<dbReference type="GO" id="GO:0005829">
    <property type="term" value="C:cytosol"/>
    <property type="evidence" value="ECO:0007669"/>
    <property type="project" value="TreeGrafter"/>
</dbReference>
<dbReference type="AlphaFoldDB" id="A0A381Q231"/>
<feature type="domain" description="Guanylate kinase-like" evidence="7">
    <location>
        <begin position="9"/>
        <end position="187"/>
    </location>
</feature>
<dbReference type="SMART" id="SM00072">
    <property type="entry name" value="GuKc"/>
    <property type="match status" value="1"/>
</dbReference>
<dbReference type="InterPro" id="IPR017665">
    <property type="entry name" value="Guanylate_kinase"/>
</dbReference>
<dbReference type="Pfam" id="PF00625">
    <property type="entry name" value="Guanylate_kin"/>
    <property type="match status" value="1"/>
</dbReference>
<evidence type="ECO:0000313" key="8">
    <source>
        <dbReference type="EMBL" id="SUZ72954.1"/>
    </source>
</evidence>
<keyword evidence="6" id="KW-0067">ATP-binding</keyword>
<evidence type="ECO:0000256" key="2">
    <source>
        <dbReference type="ARBA" id="ARBA00012961"/>
    </source>
</evidence>
<dbReference type="NCBIfam" id="TIGR03263">
    <property type="entry name" value="guanyl_kin"/>
    <property type="match status" value="1"/>
</dbReference>
<evidence type="ECO:0000256" key="4">
    <source>
        <dbReference type="ARBA" id="ARBA00022741"/>
    </source>
</evidence>
<dbReference type="FunFam" id="3.30.63.10:FF:000002">
    <property type="entry name" value="Guanylate kinase 1"/>
    <property type="match status" value="1"/>
</dbReference>
<sequence>MSSKSQRSGRLFVISAPSGAGKTSLVNALLQADRRLVASVSHTTRPKRQGEKEGEHYYFTSRADFLALKSKSAFLEHASVFGHLYGTSVESVDIHLTNGLDVILEIDWQGARKVREKEPATTSIFVLPPSRIALVERLRCRGEDSPEEIQRRTNLAVEEISHFDEFDYVLVNDNFDEALLELTNIISSVRNGTFFPKSNVSDLAARLLSDKSRFE</sequence>
<reference evidence="8" key="1">
    <citation type="submission" date="2018-05" db="EMBL/GenBank/DDBJ databases">
        <authorList>
            <person name="Lanie J.A."/>
            <person name="Ng W.-L."/>
            <person name="Kazmierczak K.M."/>
            <person name="Andrzejewski T.M."/>
            <person name="Davidsen T.M."/>
            <person name="Wayne K.J."/>
            <person name="Tettelin H."/>
            <person name="Glass J.I."/>
            <person name="Rusch D."/>
            <person name="Podicherti R."/>
            <person name="Tsui H.-C.T."/>
            <person name="Winkler M.E."/>
        </authorList>
    </citation>
    <scope>NUCLEOTIDE SEQUENCE</scope>
</reference>
<dbReference type="InterPro" id="IPR027417">
    <property type="entry name" value="P-loop_NTPase"/>
</dbReference>
<evidence type="ECO:0000256" key="6">
    <source>
        <dbReference type="ARBA" id="ARBA00022840"/>
    </source>
</evidence>
<gene>
    <name evidence="8" type="ORF">METZ01_LOCUS25808</name>
</gene>
<dbReference type="EMBL" id="UINC01001162">
    <property type="protein sequence ID" value="SUZ72954.1"/>
    <property type="molecule type" value="Genomic_DNA"/>
</dbReference>
<dbReference type="InterPro" id="IPR008145">
    <property type="entry name" value="GK/Ca_channel_bsu"/>
</dbReference>
<dbReference type="EC" id="2.7.4.8" evidence="2"/>
<keyword evidence="5" id="KW-0418">Kinase</keyword>
<dbReference type="SUPFAM" id="SSF52540">
    <property type="entry name" value="P-loop containing nucleoside triphosphate hydrolases"/>
    <property type="match status" value="1"/>
</dbReference>
<dbReference type="PANTHER" id="PTHR23117">
    <property type="entry name" value="GUANYLATE KINASE-RELATED"/>
    <property type="match status" value="1"/>
</dbReference>
<dbReference type="HAMAP" id="MF_00328">
    <property type="entry name" value="Guanylate_kinase"/>
    <property type="match status" value="1"/>
</dbReference>
<evidence type="ECO:0000256" key="5">
    <source>
        <dbReference type="ARBA" id="ARBA00022777"/>
    </source>
</evidence>
<keyword evidence="4" id="KW-0547">Nucleotide-binding</keyword>
<comment type="similarity">
    <text evidence="1">Belongs to the guanylate kinase family.</text>
</comment>
<dbReference type="GO" id="GO:0005524">
    <property type="term" value="F:ATP binding"/>
    <property type="evidence" value="ECO:0007669"/>
    <property type="project" value="UniProtKB-KW"/>
</dbReference>
<dbReference type="Gene3D" id="3.30.63.10">
    <property type="entry name" value="Guanylate Kinase phosphate binding domain"/>
    <property type="match status" value="1"/>
</dbReference>
<dbReference type="InterPro" id="IPR008144">
    <property type="entry name" value="Guanylate_kin-like_dom"/>
</dbReference>
<dbReference type="CDD" id="cd00071">
    <property type="entry name" value="GMPK"/>
    <property type="match status" value="1"/>
</dbReference>
<proteinExistence type="inferred from homology"/>
<keyword evidence="3" id="KW-0808">Transferase</keyword>
<dbReference type="PROSITE" id="PS50052">
    <property type="entry name" value="GUANYLATE_KINASE_2"/>
    <property type="match status" value="1"/>
</dbReference>
<organism evidence="8">
    <name type="scientific">marine metagenome</name>
    <dbReference type="NCBI Taxonomy" id="408172"/>
    <lineage>
        <taxon>unclassified sequences</taxon>
        <taxon>metagenomes</taxon>
        <taxon>ecological metagenomes</taxon>
    </lineage>
</organism>
<dbReference type="InterPro" id="IPR020590">
    <property type="entry name" value="Guanylate_kinase_CS"/>
</dbReference>
<evidence type="ECO:0000256" key="1">
    <source>
        <dbReference type="ARBA" id="ARBA00005790"/>
    </source>
</evidence>
<accession>A0A381Q231</accession>
<name>A0A381Q231_9ZZZZ</name>
<dbReference type="PANTHER" id="PTHR23117:SF13">
    <property type="entry name" value="GUANYLATE KINASE"/>
    <property type="match status" value="1"/>
</dbReference>
<evidence type="ECO:0000259" key="7">
    <source>
        <dbReference type="PROSITE" id="PS50052"/>
    </source>
</evidence>
<evidence type="ECO:0000256" key="3">
    <source>
        <dbReference type="ARBA" id="ARBA00022679"/>
    </source>
</evidence>